<reference evidence="1 2" key="1">
    <citation type="submission" date="2020-06" db="EMBL/GenBank/DDBJ databases">
        <authorList>
            <person name="Li R."/>
            <person name="Bekaert M."/>
        </authorList>
    </citation>
    <scope>NUCLEOTIDE SEQUENCE [LARGE SCALE GENOMIC DNA]</scope>
    <source>
        <strain evidence="2">wild</strain>
    </source>
</reference>
<dbReference type="InterPro" id="IPR051703">
    <property type="entry name" value="NF-kappa-B_Signaling_Reg"/>
</dbReference>
<dbReference type="PANTHER" id="PTHR46609">
    <property type="entry name" value="EXONUCLEASE, PHAGE-TYPE/RECB, C-TERMINAL DOMAIN-CONTAINING PROTEIN"/>
    <property type="match status" value="1"/>
</dbReference>
<evidence type="ECO:0000313" key="1">
    <source>
        <dbReference type="EMBL" id="CAC5359130.1"/>
    </source>
</evidence>
<proteinExistence type="predicted"/>
<dbReference type="GO" id="GO:0006281">
    <property type="term" value="P:DNA repair"/>
    <property type="evidence" value="ECO:0007669"/>
    <property type="project" value="UniProtKB-ARBA"/>
</dbReference>
<dbReference type="Gene3D" id="3.90.320.10">
    <property type="match status" value="1"/>
</dbReference>
<dbReference type="Proteomes" id="UP000507470">
    <property type="component" value="Unassembled WGS sequence"/>
</dbReference>
<dbReference type="InterPro" id="IPR011335">
    <property type="entry name" value="Restrct_endonuc-II-like"/>
</dbReference>
<keyword evidence="2" id="KW-1185">Reference proteome</keyword>
<sequence>MNCNLLPDNNDRNDDTRKIKQRNEEWFNIRKKAKVTLYKVIGLENLSSMRDHFDNVICNLKEAPKNQFTIAAMQHGTDNEINAMSTLVGKTLPSLFPDMDFYEEGCAKLFDGFMVVSPDGTIGKSPDLKGRVGIEFKCPVRDVHRYIPEKYYLQCLATIYPVDAQTLLFVSLTQNVTTVFDFEVNRNDIVFFKALAVAEKLYGTVKPKRPTRLPEEIQIYGEIKRKDKPDGDEGSAETVSLEEVIPGSVLSSDPFNESADDEDGRPGQMNDVLKHITLDDEAVAEIATCPIDNDAWTNNLLCITDETSGQSGDIVTNAIGSGNLVELDQTSPLVDPAHIELDTLLKMLQADSHTNVKGHWDDRDINFLKDHLFCPQVGKSSSCVM</sequence>
<dbReference type="SUPFAM" id="SSF52980">
    <property type="entry name" value="Restriction endonuclease-like"/>
    <property type="match status" value="1"/>
</dbReference>
<evidence type="ECO:0000313" key="2">
    <source>
        <dbReference type="Proteomes" id="UP000507470"/>
    </source>
</evidence>
<dbReference type="PANTHER" id="PTHR46609:SF8">
    <property type="entry name" value="YQAJ VIRAL RECOMBINASE DOMAIN-CONTAINING PROTEIN"/>
    <property type="match status" value="1"/>
</dbReference>
<dbReference type="OrthoDB" id="6117194at2759"/>
<dbReference type="AlphaFoldDB" id="A0A6J8A1N7"/>
<organism evidence="1 2">
    <name type="scientific">Mytilus coruscus</name>
    <name type="common">Sea mussel</name>
    <dbReference type="NCBI Taxonomy" id="42192"/>
    <lineage>
        <taxon>Eukaryota</taxon>
        <taxon>Metazoa</taxon>
        <taxon>Spiralia</taxon>
        <taxon>Lophotrochozoa</taxon>
        <taxon>Mollusca</taxon>
        <taxon>Bivalvia</taxon>
        <taxon>Autobranchia</taxon>
        <taxon>Pteriomorphia</taxon>
        <taxon>Mytilida</taxon>
        <taxon>Mytiloidea</taxon>
        <taxon>Mytilidae</taxon>
        <taxon>Mytilinae</taxon>
        <taxon>Mytilus</taxon>
    </lineage>
</organism>
<protein>
    <submittedName>
        <fullName evidence="1">Uncharacterized protein</fullName>
    </submittedName>
</protein>
<dbReference type="InterPro" id="IPR011604">
    <property type="entry name" value="PDDEXK-like_dom_sf"/>
</dbReference>
<dbReference type="EMBL" id="CACVKT020000425">
    <property type="protein sequence ID" value="CAC5359130.1"/>
    <property type="molecule type" value="Genomic_DNA"/>
</dbReference>
<gene>
    <name evidence="1" type="ORF">MCOR_2135</name>
</gene>
<accession>A0A6J8A1N7</accession>
<name>A0A6J8A1N7_MYTCO</name>